<dbReference type="InterPro" id="IPR051156">
    <property type="entry name" value="Mito/Outer_Membr_Metalloprot"/>
</dbReference>
<dbReference type="AlphaFoldDB" id="A0AAW6RN63"/>
<dbReference type="Gene3D" id="3.30.2010.10">
    <property type="entry name" value="Metalloproteases ('zincins'), catalytic domain"/>
    <property type="match status" value="1"/>
</dbReference>
<dbReference type="GO" id="GO:0004222">
    <property type="term" value="F:metalloendopeptidase activity"/>
    <property type="evidence" value="ECO:0007669"/>
    <property type="project" value="InterPro"/>
</dbReference>
<dbReference type="GO" id="GO:0051603">
    <property type="term" value="P:proteolysis involved in protein catabolic process"/>
    <property type="evidence" value="ECO:0007669"/>
    <property type="project" value="TreeGrafter"/>
</dbReference>
<comment type="cofactor">
    <cofactor evidence="1">
        <name>Zn(2+)</name>
        <dbReference type="ChEBI" id="CHEBI:29105"/>
    </cofactor>
</comment>
<evidence type="ECO:0000259" key="7">
    <source>
        <dbReference type="Pfam" id="PF01435"/>
    </source>
</evidence>
<dbReference type="EMBL" id="JARVII010000033">
    <property type="protein sequence ID" value="MDG9700374.1"/>
    <property type="molecule type" value="Genomic_DNA"/>
</dbReference>
<keyword evidence="3" id="KW-0479">Metal-binding</keyword>
<feature type="domain" description="Peptidase M48" evidence="7">
    <location>
        <begin position="97"/>
        <end position="260"/>
    </location>
</feature>
<comment type="caution">
    <text evidence="8">The sequence shown here is derived from an EMBL/GenBank/DDBJ whole genome shotgun (WGS) entry which is preliminary data.</text>
</comment>
<keyword evidence="5" id="KW-0862">Zinc</keyword>
<accession>A0AAW6RN63</accession>
<evidence type="ECO:0000256" key="4">
    <source>
        <dbReference type="ARBA" id="ARBA00022801"/>
    </source>
</evidence>
<reference evidence="8 9" key="1">
    <citation type="submission" date="2023-04" db="EMBL/GenBank/DDBJ databases">
        <title>Ottowia paracancer sp. nov., isolated from human stomach.</title>
        <authorList>
            <person name="Song Y."/>
        </authorList>
    </citation>
    <scope>NUCLEOTIDE SEQUENCE [LARGE SCALE GENOMIC DNA]</scope>
    <source>
        <strain evidence="8 9">10c7w1</strain>
    </source>
</reference>
<keyword evidence="4 8" id="KW-0378">Hydrolase</keyword>
<keyword evidence="2" id="KW-0645">Protease</keyword>
<keyword evidence="9" id="KW-1185">Reference proteome</keyword>
<dbReference type="PANTHER" id="PTHR22726:SF1">
    <property type="entry name" value="METALLOENDOPEPTIDASE OMA1, MITOCHONDRIAL"/>
    <property type="match status" value="1"/>
</dbReference>
<sequence>MAWAHGVHDGAAHWPHAVQVAQAAPAALPSLGDAGEMTPLQERKLGDRIAREMFRDPSFFDDPVLTQWVDGIWQPLRAAARQRGDMPPELDEAYAWRVLLGREGEINAFAVPGGYFGLYLGMIGVVDSRDELASVMAHEMAHVTQRHISRMTSRQARQAPLLLASLILGALAAGSNPQAGAALITGGQAAALQQQLNYSRDMEREADRIGHGIYQQAGFSAQGMASMFEKLQNATRLSDRGDWPWLRSHPLTAERISEARLRAPREAGKASAEPDLAQAQISARARVLSRPGVDKLRDWAKAPQGTGESGLPLQRRVASLYAAALAQAELRHLGQAQALAAQLPALVQSQPAAARQARLLQADLALRAKDYAQVKTLLQAHVPEGAEGRPEQLFLAQAETASGQAQQAAERLQRWVSLHADDGTAWQLLAAAWRERGQPLHALRAEGQAQLAWQDLAGAAQRFRAAQDWVRQHPQADHIEAAIVDTRLRETQQALKAQQEEEKE</sequence>
<dbReference type="GO" id="GO:0016020">
    <property type="term" value="C:membrane"/>
    <property type="evidence" value="ECO:0007669"/>
    <property type="project" value="TreeGrafter"/>
</dbReference>
<gene>
    <name evidence="8" type="ORF">QB898_11755</name>
</gene>
<evidence type="ECO:0000313" key="8">
    <source>
        <dbReference type="EMBL" id="MDG9700374.1"/>
    </source>
</evidence>
<dbReference type="Proteomes" id="UP001237156">
    <property type="component" value="Unassembled WGS sequence"/>
</dbReference>
<dbReference type="PANTHER" id="PTHR22726">
    <property type="entry name" value="METALLOENDOPEPTIDASE OMA1"/>
    <property type="match status" value="1"/>
</dbReference>
<dbReference type="InterPro" id="IPR001915">
    <property type="entry name" value="Peptidase_M48"/>
</dbReference>
<dbReference type="Pfam" id="PF01435">
    <property type="entry name" value="Peptidase_M48"/>
    <property type="match status" value="1"/>
</dbReference>
<dbReference type="EC" id="3.4.24.-" evidence="8"/>
<evidence type="ECO:0000256" key="3">
    <source>
        <dbReference type="ARBA" id="ARBA00022723"/>
    </source>
</evidence>
<evidence type="ECO:0000256" key="1">
    <source>
        <dbReference type="ARBA" id="ARBA00001947"/>
    </source>
</evidence>
<protein>
    <submittedName>
        <fullName evidence="8">M48 family metalloprotease</fullName>
        <ecNumber evidence="8">3.4.24.-</ecNumber>
    </submittedName>
</protein>
<dbReference type="RefSeq" id="WP_279525102.1">
    <property type="nucleotide sequence ID" value="NZ_JARVII010000033.1"/>
</dbReference>
<name>A0AAW6RN63_9BURK</name>
<evidence type="ECO:0000313" key="9">
    <source>
        <dbReference type="Proteomes" id="UP001237156"/>
    </source>
</evidence>
<evidence type="ECO:0000256" key="5">
    <source>
        <dbReference type="ARBA" id="ARBA00022833"/>
    </source>
</evidence>
<evidence type="ECO:0000256" key="2">
    <source>
        <dbReference type="ARBA" id="ARBA00022670"/>
    </source>
</evidence>
<evidence type="ECO:0000256" key="6">
    <source>
        <dbReference type="ARBA" id="ARBA00023049"/>
    </source>
</evidence>
<proteinExistence type="predicted"/>
<organism evidence="8 9">
    <name type="scientific">Ottowia cancrivicina</name>
    <dbReference type="NCBI Taxonomy" id="3040346"/>
    <lineage>
        <taxon>Bacteria</taxon>
        <taxon>Pseudomonadati</taxon>
        <taxon>Pseudomonadota</taxon>
        <taxon>Betaproteobacteria</taxon>
        <taxon>Burkholderiales</taxon>
        <taxon>Comamonadaceae</taxon>
        <taxon>Ottowia</taxon>
    </lineage>
</organism>
<dbReference type="GO" id="GO:0046872">
    <property type="term" value="F:metal ion binding"/>
    <property type="evidence" value="ECO:0007669"/>
    <property type="project" value="UniProtKB-KW"/>
</dbReference>
<keyword evidence="6 8" id="KW-0482">Metalloprotease</keyword>